<evidence type="ECO:0000259" key="1">
    <source>
        <dbReference type="Pfam" id="PF00109"/>
    </source>
</evidence>
<dbReference type="EMBL" id="QKOD01000001">
    <property type="protein sequence ID" value="RNJ46987.1"/>
    <property type="molecule type" value="Genomic_DNA"/>
</dbReference>
<dbReference type="Pfam" id="PF00109">
    <property type="entry name" value="ketoacyl-synt"/>
    <property type="match status" value="1"/>
</dbReference>
<dbReference type="GO" id="GO:0016746">
    <property type="term" value="F:acyltransferase activity"/>
    <property type="evidence" value="ECO:0007669"/>
    <property type="project" value="InterPro"/>
</dbReference>
<accession>A0A3M9XG13</accession>
<evidence type="ECO:0000313" key="3">
    <source>
        <dbReference type="Proteomes" id="UP000275436"/>
    </source>
</evidence>
<name>A0A3M9XG13_9HYPH</name>
<dbReference type="Gene3D" id="3.40.47.10">
    <property type="match status" value="1"/>
</dbReference>
<sequence length="368" mass="39060">MTMSTPSVAAYFPRTPIWLAGLAARTPVGLRPESAAAAVRAGISAIAEHPFFVDRNGEPMRLAQDAVMGPDMPLAERMKELLLSTLLQLPQAASLSANGLRTLLIICAPEQRPGLPDGVAEMLGRAAMGRFGAENLRVQYLAYGHAAGMLAFGVAAKAIDEDKTDLAVVAGVDSYHEHQTLEWMDETGQLKSEVNRDGFFPGEAAGACLLARGDLISELGLALLGRLTAVSAASERITIKLHGKEEVCVGEGLSSAFLGLGPAVERDQRKITDTYCDLNGQRYRNEELVYTILRVQHLSDQATHYLHPADCWGDVGAASGPLFAALAHAAASKGYSRGSRAALWAGSEGGQRAVTLLDFPANSPRKAA</sequence>
<gene>
    <name evidence="2" type="ORF">DNR46_03740</name>
</gene>
<dbReference type="Proteomes" id="UP000275436">
    <property type="component" value="Unassembled WGS sequence"/>
</dbReference>
<dbReference type="AlphaFoldDB" id="A0A3M9XG13"/>
<proteinExistence type="predicted"/>
<reference evidence="2 3" key="1">
    <citation type="journal article" date="2018" name="Mol. Plant Microbe Interact.">
        <title>Taxonomically Different Co-Microsymbionts of a Relict Legume, Oxytropis popoviana, Have Complementary Sets of Symbiotic Genes and Together Increase the Efficiency of Plant Nodulation.</title>
        <authorList>
            <person name="Safronova V."/>
            <person name="Belimov A."/>
            <person name="Sazanova A."/>
            <person name="Chirak E."/>
            <person name="Verkhozina A."/>
            <person name="Kuznetsova I."/>
            <person name="Andronov E."/>
            <person name="Puhalsky J."/>
            <person name="Tikhonovich I."/>
        </authorList>
    </citation>
    <scope>NUCLEOTIDE SEQUENCE [LARGE SCALE GENOMIC DNA]</scope>
    <source>
        <strain evidence="2 3">Opo-235</strain>
    </source>
</reference>
<protein>
    <recommendedName>
        <fullName evidence="1">Beta-ketoacyl synthase-like N-terminal domain-containing protein</fullName>
    </recommendedName>
</protein>
<dbReference type="SUPFAM" id="SSF53901">
    <property type="entry name" value="Thiolase-like"/>
    <property type="match status" value="1"/>
</dbReference>
<dbReference type="InterPro" id="IPR016039">
    <property type="entry name" value="Thiolase-like"/>
</dbReference>
<dbReference type="InterPro" id="IPR014030">
    <property type="entry name" value="Ketoacyl_synth_N"/>
</dbReference>
<evidence type="ECO:0000313" key="2">
    <source>
        <dbReference type="EMBL" id="RNJ46987.1"/>
    </source>
</evidence>
<feature type="domain" description="Beta-ketoacyl synthase-like N-terminal" evidence="1">
    <location>
        <begin position="146"/>
        <end position="212"/>
    </location>
</feature>
<comment type="caution">
    <text evidence="2">The sequence shown here is derived from an EMBL/GenBank/DDBJ whole genome shotgun (WGS) entry which is preliminary data.</text>
</comment>
<organism evidence="2 3">
    <name type="scientific">Mesorhizobium japonicum</name>
    <dbReference type="NCBI Taxonomy" id="2066070"/>
    <lineage>
        <taxon>Bacteria</taxon>
        <taxon>Pseudomonadati</taxon>
        <taxon>Pseudomonadota</taxon>
        <taxon>Alphaproteobacteria</taxon>
        <taxon>Hyphomicrobiales</taxon>
        <taxon>Phyllobacteriaceae</taxon>
        <taxon>Mesorhizobium</taxon>
    </lineage>
</organism>